<dbReference type="PROSITE" id="PS00687">
    <property type="entry name" value="ALDEHYDE_DEHYDR_GLU"/>
    <property type="match status" value="1"/>
</dbReference>
<comment type="similarity">
    <text evidence="1 4">Belongs to the aldehyde dehydrogenase family.</text>
</comment>
<evidence type="ECO:0000256" key="1">
    <source>
        <dbReference type="ARBA" id="ARBA00009986"/>
    </source>
</evidence>
<dbReference type="Gene3D" id="3.40.309.10">
    <property type="entry name" value="Aldehyde Dehydrogenase, Chain A, domain 2"/>
    <property type="match status" value="1"/>
</dbReference>
<dbReference type="InterPro" id="IPR016163">
    <property type="entry name" value="Ald_DH_C"/>
</dbReference>
<evidence type="ECO:0000313" key="6">
    <source>
        <dbReference type="EMBL" id="SHN80485.1"/>
    </source>
</evidence>
<dbReference type="InterPro" id="IPR016162">
    <property type="entry name" value="Ald_DH_N"/>
</dbReference>
<evidence type="ECO:0000259" key="5">
    <source>
        <dbReference type="Pfam" id="PF00171"/>
    </source>
</evidence>
<keyword evidence="2 4" id="KW-0560">Oxidoreductase</keyword>
<dbReference type="RefSeq" id="WP_072820933.1">
    <property type="nucleotide sequence ID" value="NZ_LT670849.1"/>
</dbReference>
<organism evidence="6 7">
    <name type="scientific">Bradyrhizobium erythrophlei</name>
    <dbReference type="NCBI Taxonomy" id="1437360"/>
    <lineage>
        <taxon>Bacteria</taxon>
        <taxon>Pseudomonadati</taxon>
        <taxon>Pseudomonadota</taxon>
        <taxon>Alphaproteobacteria</taxon>
        <taxon>Hyphomicrobiales</taxon>
        <taxon>Nitrobacteraceae</taxon>
        <taxon>Bradyrhizobium</taxon>
    </lineage>
</organism>
<proteinExistence type="inferred from homology"/>
<protein>
    <submittedName>
        <fullName evidence="6">Acyl-CoA reductase</fullName>
    </submittedName>
</protein>
<sequence length="493" mass="52933">MVEQSVPADSVSALRESALAAAGVRGIFTNLIDGKSVGARNNLDVLDPATGELLAKVPDIERDGMDAAFAAARRAFSSWSKLTWEARRSILEKAFENVKAHREELVTLLMAEGGRPRSLALWEVAAVLDDFAPGVLAQSLPDVEATQPGVGRVTRHYAPLGVVVAISPWNLPLLLSYDKVVPALIAGNTVVLKPSFYTPLTVLRVAELVRDILPAGILNVVTGGDNVGPWMTSHPEADKISFTGSTQTGRRVFESASQTLKHLTLELGGNDAGIVLPDVDVDAVIAPIFWGMFLVNGQGCITIKRLLVHESRYDEVAAALSKFAGEQVMGDGFDPATTIGPIQNRAQLLRLQATWAAIQKDGVAVLYRGEEIEGKGNFFPVTILDNPSPHADYVKLENFGPLRSLIKYSTIDEALAIANSTDYGLGGSVWGRDPAELDAVAHRMEAGTVWINQHLVVNPSVPFGGNKDSGFGVQYGAEGLKEYCYLRVISAKT</sequence>
<gene>
    <name evidence="6" type="ORF">SAMN05444170_4359</name>
</gene>
<feature type="domain" description="Aldehyde dehydrogenase" evidence="5">
    <location>
        <begin position="41"/>
        <end position="488"/>
    </location>
</feature>
<dbReference type="Pfam" id="PF00171">
    <property type="entry name" value="Aldedh"/>
    <property type="match status" value="1"/>
</dbReference>
<dbReference type="EMBL" id="LT670849">
    <property type="protein sequence ID" value="SHN80485.1"/>
    <property type="molecule type" value="Genomic_DNA"/>
</dbReference>
<dbReference type="SUPFAM" id="SSF53720">
    <property type="entry name" value="ALDH-like"/>
    <property type="match status" value="1"/>
</dbReference>
<dbReference type="CDD" id="cd07106">
    <property type="entry name" value="ALDH_AldA-AAD23400"/>
    <property type="match status" value="1"/>
</dbReference>
<dbReference type="AlphaFoldDB" id="A0A1M7UC20"/>
<reference evidence="7" key="1">
    <citation type="submission" date="2016-11" db="EMBL/GenBank/DDBJ databases">
        <authorList>
            <person name="Varghese N."/>
            <person name="Submissions S."/>
        </authorList>
    </citation>
    <scope>NUCLEOTIDE SEQUENCE [LARGE SCALE GENOMIC DNA]</scope>
    <source>
        <strain evidence="7">GAS401</strain>
    </source>
</reference>
<dbReference type="PANTHER" id="PTHR11699">
    <property type="entry name" value="ALDEHYDE DEHYDROGENASE-RELATED"/>
    <property type="match status" value="1"/>
</dbReference>
<dbReference type="GO" id="GO:0016620">
    <property type="term" value="F:oxidoreductase activity, acting on the aldehyde or oxo group of donors, NAD or NADP as acceptor"/>
    <property type="evidence" value="ECO:0007669"/>
    <property type="project" value="InterPro"/>
</dbReference>
<keyword evidence="7" id="KW-1185">Reference proteome</keyword>
<evidence type="ECO:0000313" key="7">
    <source>
        <dbReference type="Proteomes" id="UP000184096"/>
    </source>
</evidence>
<dbReference type="InterPro" id="IPR044086">
    <property type="entry name" value="LUC3-like"/>
</dbReference>
<feature type="active site" evidence="3">
    <location>
        <position position="266"/>
    </location>
</feature>
<dbReference type="Gene3D" id="3.40.605.10">
    <property type="entry name" value="Aldehyde Dehydrogenase, Chain A, domain 1"/>
    <property type="match status" value="1"/>
</dbReference>
<evidence type="ECO:0000256" key="4">
    <source>
        <dbReference type="RuleBase" id="RU003345"/>
    </source>
</evidence>
<dbReference type="InterPro" id="IPR015590">
    <property type="entry name" value="Aldehyde_DH_dom"/>
</dbReference>
<dbReference type="OrthoDB" id="8175464at2"/>
<dbReference type="InterPro" id="IPR016161">
    <property type="entry name" value="Ald_DH/histidinol_DH"/>
</dbReference>
<dbReference type="FunFam" id="3.40.605.10:FF:000007">
    <property type="entry name" value="NAD/NADP-dependent betaine aldehyde dehydrogenase"/>
    <property type="match status" value="1"/>
</dbReference>
<accession>A0A1M7UC20</accession>
<evidence type="ECO:0000256" key="2">
    <source>
        <dbReference type="ARBA" id="ARBA00023002"/>
    </source>
</evidence>
<evidence type="ECO:0000256" key="3">
    <source>
        <dbReference type="PROSITE-ProRule" id="PRU10007"/>
    </source>
</evidence>
<dbReference type="InterPro" id="IPR029510">
    <property type="entry name" value="Ald_DH_CS_GLU"/>
</dbReference>
<name>A0A1M7UC20_9BRAD</name>
<dbReference type="Proteomes" id="UP000184096">
    <property type="component" value="Chromosome I"/>
</dbReference>